<gene>
    <name evidence="1" type="ORF">P0Y65_05770</name>
</gene>
<reference evidence="1" key="1">
    <citation type="submission" date="2023-03" db="EMBL/GenBank/DDBJ databases">
        <title>Andean soil-derived lignocellulolytic bacterial consortium as a source of novel taxa and putative plastic-active enzymes.</title>
        <authorList>
            <person name="Diaz-Garcia L."/>
            <person name="Chuvochina M."/>
            <person name="Feuerriegel G."/>
            <person name="Bunk B."/>
            <person name="Sproer C."/>
            <person name="Streit W.R."/>
            <person name="Rodriguez L.M."/>
            <person name="Overmann J."/>
            <person name="Jimenez D.J."/>
        </authorList>
    </citation>
    <scope>NUCLEOTIDE SEQUENCE</scope>
    <source>
        <strain evidence="1">MAG 4196</strain>
    </source>
</reference>
<dbReference type="InterPro" id="IPR006450">
    <property type="entry name" value="Phage_HK97_gp6-like"/>
</dbReference>
<dbReference type="AlphaFoldDB" id="A0AAJ5VYB4"/>
<name>A0AAJ5VYB4_9HYPH</name>
<dbReference type="Gene3D" id="1.10.3230.30">
    <property type="entry name" value="Phage gp6-like head-tail connector protein"/>
    <property type="match status" value="1"/>
</dbReference>
<dbReference type="NCBIfam" id="TIGR02215">
    <property type="entry name" value="phage_chp_gp8"/>
    <property type="match status" value="1"/>
</dbReference>
<protein>
    <submittedName>
        <fullName evidence="1">Head-tail connector protein</fullName>
    </submittedName>
</protein>
<dbReference type="Proteomes" id="UP001217476">
    <property type="component" value="Chromosome"/>
</dbReference>
<organism evidence="1 2">
    <name type="scientific">Candidatus Devosia phytovorans</name>
    <dbReference type="NCBI Taxonomy" id="3121372"/>
    <lineage>
        <taxon>Bacteria</taxon>
        <taxon>Pseudomonadati</taxon>
        <taxon>Pseudomonadota</taxon>
        <taxon>Alphaproteobacteria</taxon>
        <taxon>Hyphomicrobiales</taxon>
        <taxon>Devosiaceae</taxon>
        <taxon>Devosia</taxon>
    </lineage>
</organism>
<dbReference type="CDD" id="cd08054">
    <property type="entry name" value="gp6"/>
    <property type="match status" value="1"/>
</dbReference>
<accession>A0AAJ5VYB4</accession>
<dbReference type="InterPro" id="IPR011738">
    <property type="entry name" value="Phage_CHP"/>
</dbReference>
<dbReference type="NCBIfam" id="TIGR01560">
    <property type="entry name" value="put_DNA_pack"/>
    <property type="match status" value="1"/>
</dbReference>
<evidence type="ECO:0000313" key="2">
    <source>
        <dbReference type="Proteomes" id="UP001217476"/>
    </source>
</evidence>
<dbReference type="EMBL" id="CP119312">
    <property type="protein sequence ID" value="WEK05763.1"/>
    <property type="molecule type" value="Genomic_DNA"/>
</dbReference>
<evidence type="ECO:0000313" key="1">
    <source>
        <dbReference type="EMBL" id="WEK05763.1"/>
    </source>
</evidence>
<proteinExistence type="predicted"/>
<sequence>MYSPVLVESATDLAVSLDDAKMHLRVAFPDDNGTVPATEEDPLIEAYIRAATAHLDGPTGILDRCLQEQTWRIDFDGFCSRLVLPLSPVGEIGSVTWRNAAGQLSTVDDDEYLTEADDRGVVYLRFRNSYQFPTDLYERRAVGVTFQAGYASGEVPAPLKVAILLLVGTWFENREATVSTAANELPFAVKALISPFRRMSV</sequence>